<keyword evidence="3" id="KW-1185">Reference proteome</keyword>
<evidence type="ECO:0000259" key="1">
    <source>
        <dbReference type="PROSITE" id="PS51704"/>
    </source>
</evidence>
<dbReference type="Pfam" id="PF03009">
    <property type="entry name" value="GDPD"/>
    <property type="match status" value="1"/>
</dbReference>
<reference evidence="2 3" key="1">
    <citation type="submission" date="2019-12" db="EMBL/GenBank/DDBJ databases">
        <title>Sporaefaciens musculi gen. nov., sp. nov., a novel bacterium isolated from the caecum of an obese mouse.</title>
        <authorList>
            <person name="Rasmussen T.S."/>
            <person name="Streidl T."/>
            <person name="Hitch T.C.A."/>
            <person name="Wortmann E."/>
            <person name="Deptula P."/>
            <person name="Hansen M."/>
            <person name="Nielsen D.S."/>
            <person name="Clavel T."/>
            <person name="Vogensen F.K."/>
        </authorList>
    </citation>
    <scope>NUCLEOTIDE SEQUENCE [LARGE SCALE GENOMIC DNA]</scope>
    <source>
        <strain evidence="2 3">WCA-9-b2</strain>
    </source>
</reference>
<dbReference type="PANTHER" id="PTHR46211">
    <property type="entry name" value="GLYCEROPHOSPHORYL DIESTER PHOSPHODIESTERASE"/>
    <property type="match status" value="1"/>
</dbReference>
<dbReference type="PANTHER" id="PTHR46211:SF1">
    <property type="entry name" value="GLYCEROPHOSPHODIESTER PHOSPHODIESTERASE, CYTOPLASMIC"/>
    <property type="match status" value="1"/>
</dbReference>
<dbReference type="EMBL" id="WUQX01000001">
    <property type="protein sequence ID" value="MXP74841.1"/>
    <property type="molecule type" value="Genomic_DNA"/>
</dbReference>
<dbReference type="InterPro" id="IPR030395">
    <property type="entry name" value="GP_PDE_dom"/>
</dbReference>
<dbReference type="SUPFAM" id="SSF51695">
    <property type="entry name" value="PLC-like phosphodiesterases"/>
    <property type="match status" value="1"/>
</dbReference>
<accession>A0A7X3MEF3</accession>
<dbReference type="AlphaFoldDB" id="A0A7X3MEF3"/>
<protein>
    <submittedName>
        <fullName evidence="2">Glycerophosphodiester phosphodiesterase</fullName>
    </submittedName>
</protein>
<dbReference type="GO" id="GO:0006629">
    <property type="term" value="P:lipid metabolic process"/>
    <property type="evidence" value="ECO:0007669"/>
    <property type="project" value="InterPro"/>
</dbReference>
<dbReference type="RefSeq" id="WP_159750173.1">
    <property type="nucleotide sequence ID" value="NZ_CATIYY010000230.1"/>
</dbReference>
<dbReference type="InterPro" id="IPR017946">
    <property type="entry name" value="PLC-like_Pdiesterase_TIM-brl"/>
</dbReference>
<dbReference type="PROSITE" id="PS51704">
    <property type="entry name" value="GP_PDE"/>
    <property type="match status" value="1"/>
</dbReference>
<dbReference type="GO" id="GO:0008081">
    <property type="term" value="F:phosphoric diester hydrolase activity"/>
    <property type="evidence" value="ECO:0007669"/>
    <property type="project" value="InterPro"/>
</dbReference>
<evidence type="ECO:0000313" key="2">
    <source>
        <dbReference type="EMBL" id="MXP74841.1"/>
    </source>
</evidence>
<dbReference type="Proteomes" id="UP000460412">
    <property type="component" value="Unassembled WGS sequence"/>
</dbReference>
<dbReference type="CDD" id="cd08585">
    <property type="entry name" value="GDPD_like_3"/>
    <property type="match status" value="1"/>
</dbReference>
<name>A0A7X3MEF3_9FIRM</name>
<sequence>MFLAILLTALIILYLFAISPRFTRQRDMRCYRHTMFAHRGYHCMEKGIPENSMAAFRAALNKGYGIEIDLHLTRDGQLVVFHDDTLERICGRPDIIENMTYEELKDCRLCGTAETIPAFDEVLSLVEGRVPLLIELKIPDSSVHICRETLRQLKHYQGPCLIQSFNTMGIRWFRLNAPHILRGQLSSNLTRDPLKEAWLFRFMVKHLLSNFLGRPDFISYNLNDLPIVNVWILKHIFHVPVAVWTLNTPDMLKKGSQYFDMQIFEKRHENY</sequence>
<dbReference type="Gene3D" id="3.20.20.190">
    <property type="entry name" value="Phosphatidylinositol (PI) phosphodiesterase"/>
    <property type="match status" value="1"/>
</dbReference>
<evidence type="ECO:0000313" key="3">
    <source>
        <dbReference type="Proteomes" id="UP000460412"/>
    </source>
</evidence>
<comment type="caution">
    <text evidence="2">The sequence shown here is derived from an EMBL/GenBank/DDBJ whole genome shotgun (WGS) entry which is preliminary data.</text>
</comment>
<feature type="domain" description="GP-PDE" evidence="1">
    <location>
        <begin position="33"/>
        <end position="271"/>
    </location>
</feature>
<gene>
    <name evidence="2" type="ORF">GN277_05420</name>
</gene>
<proteinExistence type="predicted"/>
<organism evidence="2 3">
    <name type="scientific">Sporofaciens musculi</name>
    <dbReference type="NCBI Taxonomy" id="2681861"/>
    <lineage>
        <taxon>Bacteria</taxon>
        <taxon>Bacillati</taxon>
        <taxon>Bacillota</taxon>
        <taxon>Clostridia</taxon>
        <taxon>Lachnospirales</taxon>
        <taxon>Lachnospiraceae</taxon>
        <taxon>Sporofaciens</taxon>
    </lineage>
</organism>